<dbReference type="Gene3D" id="1.10.405.20">
    <property type="match status" value="1"/>
</dbReference>
<dbReference type="AlphaFoldDB" id="A0A1Y5RG32"/>
<dbReference type="Pfam" id="PF01593">
    <property type="entry name" value="Amino_oxidase"/>
    <property type="match status" value="1"/>
</dbReference>
<proteinExistence type="predicted"/>
<organism evidence="3 4">
    <name type="scientific">Aquimixticola soesokkakensis</name>
    <dbReference type="NCBI Taxonomy" id="1519096"/>
    <lineage>
        <taxon>Bacteria</taxon>
        <taxon>Pseudomonadati</taxon>
        <taxon>Pseudomonadota</taxon>
        <taxon>Alphaproteobacteria</taxon>
        <taxon>Rhodobacterales</taxon>
        <taxon>Paracoccaceae</taxon>
        <taxon>Aquimixticola</taxon>
    </lineage>
</organism>
<dbReference type="Gene3D" id="3.50.50.60">
    <property type="entry name" value="FAD/NAD(P)-binding domain"/>
    <property type="match status" value="1"/>
</dbReference>
<dbReference type="PANTHER" id="PTHR42923">
    <property type="entry name" value="PROTOPORPHYRINOGEN OXIDASE"/>
    <property type="match status" value="1"/>
</dbReference>
<dbReference type="SUPFAM" id="SSF51905">
    <property type="entry name" value="FAD/NAD(P)-binding domain"/>
    <property type="match status" value="1"/>
</dbReference>
<accession>A0A1Y5RG32</accession>
<evidence type="ECO:0000259" key="2">
    <source>
        <dbReference type="Pfam" id="PF01593"/>
    </source>
</evidence>
<dbReference type="EMBL" id="FWFS01000001">
    <property type="protein sequence ID" value="SLN15431.1"/>
    <property type="molecule type" value="Genomic_DNA"/>
</dbReference>
<gene>
    <name evidence="3" type="ORF">AQS8620_00281</name>
</gene>
<dbReference type="OrthoDB" id="20837at2"/>
<evidence type="ECO:0000313" key="4">
    <source>
        <dbReference type="Proteomes" id="UP000193862"/>
    </source>
</evidence>
<dbReference type="Gene3D" id="3.30.70.1990">
    <property type="match status" value="1"/>
</dbReference>
<feature type="region of interest" description="Disordered" evidence="1">
    <location>
        <begin position="15"/>
        <end position="35"/>
    </location>
</feature>
<sequence length="460" mass="50009">MPYDRLSADSAASSLSGSLSGSLTGSQSGPLSGAGRGRPRIAIVGAGISGLASAYELSATHDVTLLEAAPRLGGHARTVLAGKRGDVPVDTGFIVFNYPNYPNLTRMFDALDVPVKESNMSFAASIGGGALEYGLGNLPAMVAQKRNLLRPSFYRLARDILRFNKGAEAAAQDASLSLGEMLDAMGLGDWFRRYYLLPVSGAIWSSTPEQMNDFPAASLVQFFRNHALLSYDNHQWHTVDGGSIEYVTRIAAAIGAAGGVIRTGTPVEGVLRDAQGVRIRMKGDWEAFDEVIFACHSDDALRLLGDASAAEEHTLGRLTYQDNRAVLHCDARLMPKRKKVWSSWNFLSPEDQPMPAIALTYWMNMLQGIDESDPLFLSLNPCLPIRDETIFDEASFRHPVFDRAAIEAQRDLPDIQGVNRTWFCGAYARWGFHEDGYASAMTVVQALRSRAANAVLEAAE</sequence>
<keyword evidence="4" id="KW-1185">Reference proteome</keyword>
<feature type="compositionally biased region" description="Low complexity" evidence="1">
    <location>
        <begin position="15"/>
        <end position="33"/>
    </location>
</feature>
<reference evidence="3 4" key="1">
    <citation type="submission" date="2017-03" db="EMBL/GenBank/DDBJ databases">
        <authorList>
            <person name="Afonso C.L."/>
            <person name="Miller P.J."/>
            <person name="Scott M.A."/>
            <person name="Spackman E."/>
            <person name="Goraichik I."/>
            <person name="Dimitrov K.M."/>
            <person name="Suarez D.L."/>
            <person name="Swayne D.E."/>
        </authorList>
    </citation>
    <scope>NUCLEOTIDE SEQUENCE [LARGE SCALE GENOMIC DNA]</scope>
    <source>
        <strain evidence="3 4">CECT 8620</strain>
    </source>
</reference>
<dbReference type="InterPro" id="IPR050464">
    <property type="entry name" value="Zeta_carotene_desat/Oxidored"/>
</dbReference>
<evidence type="ECO:0000256" key="1">
    <source>
        <dbReference type="SAM" id="MobiDB-lite"/>
    </source>
</evidence>
<dbReference type="Proteomes" id="UP000193862">
    <property type="component" value="Unassembled WGS sequence"/>
</dbReference>
<name>A0A1Y5RG32_9RHOB</name>
<protein>
    <recommendedName>
        <fullName evidence="2">Amine oxidase domain-containing protein</fullName>
    </recommendedName>
</protein>
<evidence type="ECO:0000313" key="3">
    <source>
        <dbReference type="EMBL" id="SLN15431.1"/>
    </source>
</evidence>
<dbReference type="InterPro" id="IPR002937">
    <property type="entry name" value="Amino_oxidase"/>
</dbReference>
<dbReference type="GO" id="GO:0016491">
    <property type="term" value="F:oxidoreductase activity"/>
    <property type="evidence" value="ECO:0007669"/>
    <property type="project" value="InterPro"/>
</dbReference>
<dbReference type="PANTHER" id="PTHR42923:SF17">
    <property type="entry name" value="AMINE OXIDASE DOMAIN-CONTAINING PROTEIN"/>
    <property type="match status" value="1"/>
</dbReference>
<dbReference type="InterPro" id="IPR036188">
    <property type="entry name" value="FAD/NAD-bd_sf"/>
</dbReference>
<feature type="domain" description="Amine oxidase" evidence="2">
    <location>
        <begin position="48"/>
        <end position="301"/>
    </location>
</feature>